<feature type="transmembrane region" description="Helical" evidence="2">
    <location>
        <begin position="70"/>
        <end position="95"/>
    </location>
</feature>
<dbReference type="eggNOG" id="ENOG502SRV6">
    <property type="taxonomic scope" value="Eukaryota"/>
</dbReference>
<evidence type="ECO:0008006" key="5">
    <source>
        <dbReference type="Google" id="ProtNLM"/>
    </source>
</evidence>
<keyword evidence="2" id="KW-1133">Transmembrane helix</keyword>
<keyword evidence="2" id="KW-0812">Transmembrane</keyword>
<evidence type="ECO:0000313" key="3">
    <source>
        <dbReference type="EMBL" id="KTB43856.1"/>
    </source>
</evidence>
<sequence length="616" mass="67826">MARPRAQSAPMPGVRPDASSYTEQGEALGSILPEKLECMSPVEDLSMVSSLPLDVEHQLPPSSHTTKGTWMIALAPLILHFLCVATIILFITFYISDRNFNIEFRKPLINQPDNTTSTATQFTPIQSDVTTFLSSALVVLRTFAGLWCGATVWRCMFVLLKKEGITLQQIKRMLSMGIPPLPQRRGSDSYTTTRSAVLVAIILFLAIPYQFSSPILTGSITWSASSIFVPSIVPLSGIPTPGAGGHWRAYCKWLEAFTTQVTSASGLASMAWGANGDTSMAKRVIKATQHLPVNSTLNNVTLPYFNIKSLEWVKDPIANQSDKILLDTFKLDFNPLGNVTTTTVAILQDAWSLDEMRQFPEPTMIEETRLMAFVYDHPAGDRTECYSSTFGLLPDHIGAYKKPINTDFTCYLLAYITYQAGAATCNNCMVTSPGLVEAPRKELTIMPDPMAYETMLLMASTSTSMALMNVSLPQPWMNIEEYTRAMLVRSYEASWNSLSTLLVAESPELLQTDVMLSVPMSRAVVESSRVCIWLLLNLFLTLSGGLFVSVQLSCKRGLVLDTSMAALLLDMTDVLRRGPSGIAEKAKLGRKDSDSVGMVRLCERKGSHSVVVMDRI</sequence>
<accession>A0A0W0G5P3</accession>
<evidence type="ECO:0000313" key="4">
    <source>
        <dbReference type="Proteomes" id="UP000054988"/>
    </source>
</evidence>
<dbReference type="EMBL" id="LATX01001061">
    <property type="protein sequence ID" value="KTB43856.1"/>
    <property type="molecule type" value="Genomic_DNA"/>
</dbReference>
<evidence type="ECO:0000256" key="2">
    <source>
        <dbReference type="SAM" id="Phobius"/>
    </source>
</evidence>
<dbReference type="Proteomes" id="UP000054988">
    <property type="component" value="Unassembled WGS sequence"/>
</dbReference>
<dbReference type="AlphaFoldDB" id="A0A0W0G5P3"/>
<feature type="region of interest" description="Disordered" evidence="1">
    <location>
        <begin position="1"/>
        <end position="21"/>
    </location>
</feature>
<protein>
    <recommendedName>
        <fullName evidence="5">Transmembrane protein</fullName>
    </recommendedName>
</protein>
<comment type="caution">
    <text evidence="3">The sequence shown here is derived from an EMBL/GenBank/DDBJ whole genome shotgun (WGS) entry which is preliminary data.</text>
</comment>
<feature type="transmembrane region" description="Helical" evidence="2">
    <location>
        <begin position="193"/>
        <end position="211"/>
    </location>
</feature>
<proteinExistence type="predicted"/>
<organism evidence="3 4">
    <name type="scientific">Moniliophthora roreri</name>
    <name type="common">Frosty pod rot fungus</name>
    <name type="synonym">Monilia roreri</name>
    <dbReference type="NCBI Taxonomy" id="221103"/>
    <lineage>
        <taxon>Eukaryota</taxon>
        <taxon>Fungi</taxon>
        <taxon>Dikarya</taxon>
        <taxon>Basidiomycota</taxon>
        <taxon>Agaricomycotina</taxon>
        <taxon>Agaricomycetes</taxon>
        <taxon>Agaricomycetidae</taxon>
        <taxon>Agaricales</taxon>
        <taxon>Marasmiineae</taxon>
        <taxon>Marasmiaceae</taxon>
        <taxon>Moniliophthora</taxon>
    </lineage>
</organism>
<evidence type="ECO:0000256" key="1">
    <source>
        <dbReference type="SAM" id="MobiDB-lite"/>
    </source>
</evidence>
<name>A0A0W0G5P3_MONRR</name>
<feature type="transmembrane region" description="Helical" evidence="2">
    <location>
        <begin position="132"/>
        <end position="153"/>
    </location>
</feature>
<reference evidence="3 4" key="1">
    <citation type="submission" date="2015-12" db="EMBL/GenBank/DDBJ databases">
        <title>Draft genome sequence of Moniliophthora roreri, the causal agent of frosty pod rot of cacao.</title>
        <authorList>
            <person name="Aime M.C."/>
            <person name="Diaz-Valderrama J.R."/>
            <person name="Kijpornyongpan T."/>
            <person name="Phillips-Mora W."/>
        </authorList>
    </citation>
    <scope>NUCLEOTIDE SEQUENCE [LARGE SCALE GENOMIC DNA]</scope>
    <source>
        <strain evidence="3 4">MCA 2952</strain>
    </source>
</reference>
<gene>
    <name evidence="3" type="ORF">WG66_3563</name>
</gene>
<keyword evidence="2" id="KW-0472">Membrane</keyword>